<evidence type="ECO:0000313" key="2">
    <source>
        <dbReference type="Proteomes" id="UP000790709"/>
    </source>
</evidence>
<organism evidence="1 2">
    <name type="scientific">Leucogyrophana mollusca</name>
    <dbReference type="NCBI Taxonomy" id="85980"/>
    <lineage>
        <taxon>Eukaryota</taxon>
        <taxon>Fungi</taxon>
        <taxon>Dikarya</taxon>
        <taxon>Basidiomycota</taxon>
        <taxon>Agaricomycotina</taxon>
        <taxon>Agaricomycetes</taxon>
        <taxon>Agaricomycetidae</taxon>
        <taxon>Boletales</taxon>
        <taxon>Boletales incertae sedis</taxon>
        <taxon>Leucogyrophana</taxon>
    </lineage>
</organism>
<accession>A0ACB8B0S0</accession>
<proteinExistence type="predicted"/>
<dbReference type="EMBL" id="MU266676">
    <property type="protein sequence ID" value="KAH7919270.1"/>
    <property type="molecule type" value="Genomic_DNA"/>
</dbReference>
<protein>
    <submittedName>
        <fullName evidence="1">Uncharacterized protein</fullName>
    </submittedName>
</protein>
<name>A0ACB8B0S0_9AGAM</name>
<feature type="non-terminal residue" evidence="1">
    <location>
        <position position="62"/>
    </location>
</feature>
<sequence>MELEGRLLPAYILVHLHCTKASQLDRLEKDVLPFNPMEKSFAIKLGRKKQRVTRRQLAYPGI</sequence>
<keyword evidence="2" id="KW-1185">Reference proteome</keyword>
<reference evidence="1" key="1">
    <citation type="journal article" date="2021" name="New Phytol.">
        <title>Evolutionary innovations through gain and loss of genes in the ectomycorrhizal Boletales.</title>
        <authorList>
            <person name="Wu G."/>
            <person name="Miyauchi S."/>
            <person name="Morin E."/>
            <person name="Kuo A."/>
            <person name="Drula E."/>
            <person name="Varga T."/>
            <person name="Kohler A."/>
            <person name="Feng B."/>
            <person name="Cao Y."/>
            <person name="Lipzen A."/>
            <person name="Daum C."/>
            <person name="Hundley H."/>
            <person name="Pangilinan J."/>
            <person name="Johnson J."/>
            <person name="Barry K."/>
            <person name="LaButti K."/>
            <person name="Ng V."/>
            <person name="Ahrendt S."/>
            <person name="Min B."/>
            <person name="Choi I.G."/>
            <person name="Park H."/>
            <person name="Plett J.M."/>
            <person name="Magnuson J."/>
            <person name="Spatafora J.W."/>
            <person name="Nagy L.G."/>
            <person name="Henrissat B."/>
            <person name="Grigoriev I.V."/>
            <person name="Yang Z.L."/>
            <person name="Xu J."/>
            <person name="Martin F.M."/>
        </authorList>
    </citation>
    <scope>NUCLEOTIDE SEQUENCE</scope>
    <source>
        <strain evidence="1">KUC20120723A-06</strain>
    </source>
</reference>
<comment type="caution">
    <text evidence="1">The sequence shown here is derived from an EMBL/GenBank/DDBJ whole genome shotgun (WGS) entry which is preliminary data.</text>
</comment>
<gene>
    <name evidence="1" type="ORF">BV22DRAFT_1041081</name>
</gene>
<dbReference type="Proteomes" id="UP000790709">
    <property type="component" value="Unassembled WGS sequence"/>
</dbReference>
<evidence type="ECO:0000313" key="1">
    <source>
        <dbReference type="EMBL" id="KAH7919270.1"/>
    </source>
</evidence>